<keyword evidence="2" id="KW-1185">Reference proteome</keyword>
<reference evidence="1" key="2">
    <citation type="submission" date="2018-05" db="EMBL/GenBank/DDBJ databases">
        <title>OmerRS3 (Oryza meridionalis Reference Sequence Version 3).</title>
        <authorList>
            <person name="Zhang J."/>
            <person name="Kudrna D."/>
            <person name="Lee S."/>
            <person name="Talag J."/>
            <person name="Welchert J."/>
            <person name="Wing R.A."/>
        </authorList>
    </citation>
    <scope>NUCLEOTIDE SEQUENCE [LARGE SCALE GENOMIC DNA]</scope>
    <source>
        <strain evidence="1">cv. OR44</strain>
    </source>
</reference>
<organism evidence="1">
    <name type="scientific">Oryza meridionalis</name>
    <dbReference type="NCBI Taxonomy" id="40149"/>
    <lineage>
        <taxon>Eukaryota</taxon>
        <taxon>Viridiplantae</taxon>
        <taxon>Streptophyta</taxon>
        <taxon>Embryophyta</taxon>
        <taxon>Tracheophyta</taxon>
        <taxon>Spermatophyta</taxon>
        <taxon>Magnoliopsida</taxon>
        <taxon>Liliopsida</taxon>
        <taxon>Poales</taxon>
        <taxon>Poaceae</taxon>
        <taxon>BOP clade</taxon>
        <taxon>Oryzoideae</taxon>
        <taxon>Oryzeae</taxon>
        <taxon>Oryzinae</taxon>
        <taxon>Oryza</taxon>
    </lineage>
</organism>
<evidence type="ECO:0000313" key="2">
    <source>
        <dbReference type="Proteomes" id="UP000008021"/>
    </source>
</evidence>
<sequence>MVHVSATGTETYTPNLAISRTPFDVPIDDMAGAGGREEEEEIPSLSLYEHLSPSLDESAAAAAARGFGERRMDW</sequence>
<dbReference type="EnsemblPlants" id="OMERI05G15790.5">
    <property type="protein sequence ID" value="OMERI05G15790.5"/>
    <property type="gene ID" value="OMERI05G15790"/>
</dbReference>
<protein>
    <submittedName>
        <fullName evidence="1">Uncharacterized protein</fullName>
    </submittedName>
</protein>
<accession>A0A0E0DS15</accession>
<reference evidence="1" key="1">
    <citation type="submission" date="2015-04" db="UniProtKB">
        <authorList>
            <consortium name="EnsemblPlants"/>
        </authorList>
    </citation>
    <scope>IDENTIFICATION</scope>
</reference>
<dbReference type="Proteomes" id="UP000008021">
    <property type="component" value="Chromosome 5"/>
</dbReference>
<dbReference type="AlphaFoldDB" id="A0A0E0DS15"/>
<name>A0A0E0DS15_9ORYZ</name>
<dbReference type="Gramene" id="OMERI05G15790.5">
    <property type="protein sequence ID" value="OMERI05G15790.5"/>
    <property type="gene ID" value="OMERI05G15790"/>
</dbReference>
<dbReference type="HOGENOM" id="CLU_165758_0_0_1"/>
<proteinExistence type="predicted"/>
<evidence type="ECO:0000313" key="1">
    <source>
        <dbReference type="EnsemblPlants" id="OMERI05G15790.5"/>
    </source>
</evidence>